<evidence type="ECO:0000313" key="12">
    <source>
        <dbReference type="Proteomes" id="UP001281761"/>
    </source>
</evidence>
<accession>A0ABQ9XXF3</accession>
<dbReference type="InterPro" id="IPR000719">
    <property type="entry name" value="Prot_kinase_dom"/>
</dbReference>
<evidence type="ECO:0000256" key="3">
    <source>
        <dbReference type="ARBA" id="ARBA00022679"/>
    </source>
</evidence>
<evidence type="ECO:0000256" key="1">
    <source>
        <dbReference type="ARBA" id="ARBA00022443"/>
    </source>
</evidence>
<dbReference type="InterPro" id="IPR001452">
    <property type="entry name" value="SH3_domain"/>
</dbReference>
<gene>
    <name evidence="11" type="ORF">BLNAU_8933</name>
</gene>
<dbReference type="InterPro" id="IPR011009">
    <property type="entry name" value="Kinase-like_dom_sf"/>
</dbReference>
<feature type="compositionally biased region" description="Low complexity" evidence="8">
    <location>
        <begin position="137"/>
        <end position="148"/>
    </location>
</feature>
<dbReference type="SUPFAM" id="SSF56112">
    <property type="entry name" value="Protein kinase-like (PK-like)"/>
    <property type="match status" value="1"/>
</dbReference>
<comment type="caution">
    <text evidence="11">The sequence shown here is derived from an EMBL/GenBank/DDBJ whole genome shotgun (WGS) entry which is preliminary data.</text>
</comment>
<keyword evidence="4" id="KW-0547">Nucleotide-binding</keyword>
<evidence type="ECO:0000256" key="5">
    <source>
        <dbReference type="ARBA" id="ARBA00022777"/>
    </source>
</evidence>
<dbReference type="SUPFAM" id="SSF50044">
    <property type="entry name" value="SH3-domain"/>
    <property type="match status" value="2"/>
</dbReference>
<feature type="compositionally biased region" description="Polar residues" evidence="8">
    <location>
        <begin position="200"/>
        <end position="211"/>
    </location>
</feature>
<protein>
    <submittedName>
        <fullName evidence="11">CBL-interacting protein kinase 3</fullName>
        <ecNumber evidence="11">2.7.11.1</ecNumber>
    </submittedName>
</protein>
<dbReference type="CDD" id="cd14014">
    <property type="entry name" value="STKc_PknB_like"/>
    <property type="match status" value="1"/>
</dbReference>
<evidence type="ECO:0000259" key="10">
    <source>
        <dbReference type="PROSITE" id="PS50011"/>
    </source>
</evidence>
<sequence>MEDQEVINIYTENGPWVKAITDFSGDPSDPRCISFKKGDKFELVRRARGWYVVRYQGELKFVPESYMKDSTPPKPAVCGTGQWAEATFNYAGNPSDPFSFSFKRGDKFEIVSKSGDRWSVIHEGEEKVVPRNHMKISTPPSATSFPASGKISGTTEHLPPAPKVTAPNSHNGDVSRVNKIAIDKSDAWLLKTRQEAETINPRSSEKPSITPSDAHAGSAIPPSTGPIKSISTGGSLPKQSTLITKVTSSQPQATTSKLPPQSAAVGGVMPTPSPSLPKPTAGKPEKSDPPTQKFGGNGSNPKQTESSLAQHAFQVRTQRAMSMSQNSGVGVPEEYVLLRNISDGASGSVVEVEEKSTRLHFAVKMLKCTSDKDSHRITREIHRNELFTHPGIVSVKEVVEMVNMQAIVMELGKMSLAQFVADYDQRGVRIPRHLVYRFMVDLSAALSFMHNHPKEPTAHADVKMENILLFEGNHVKLCDLGAAESEQTTATCSWGTQQYLSPERIEDDAGRASPASDVWALGIVLHRLLFGEPLFKATNPARLINEILSFKPSTIGHTCGEEERQLLMRMLDPDPLTRVTSKQLSESKMLRCLINTKDELWIINEQADKENQEKLAKQAQRIKELEAQLKIKC</sequence>
<keyword evidence="6" id="KW-0067">ATP-binding</keyword>
<dbReference type="EC" id="2.7.11.1" evidence="11"/>
<organism evidence="11 12">
    <name type="scientific">Blattamonas nauphoetae</name>
    <dbReference type="NCBI Taxonomy" id="2049346"/>
    <lineage>
        <taxon>Eukaryota</taxon>
        <taxon>Metamonada</taxon>
        <taxon>Preaxostyla</taxon>
        <taxon>Oxymonadida</taxon>
        <taxon>Blattamonas</taxon>
    </lineage>
</organism>
<dbReference type="Gene3D" id="1.10.510.10">
    <property type="entry name" value="Transferase(Phosphotransferase) domain 1"/>
    <property type="match status" value="1"/>
</dbReference>
<keyword evidence="3 11" id="KW-0808">Transferase</keyword>
<evidence type="ECO:0000259" key="9">
    <source>
        <dbReference type="PROSITE" id="PS50002"/>
    </source>
</evidence>
<keyword evidence="1 7" id="KW-0728">SH3 domain</keyword>
<feature type="region of interest" description="Disordered" evidence="8">
    <location>
        <begin position="195"/>
        <end position="307"/>
    </location>
</feature>
<reference evidence="11 12" key="1">
    <citation type="journal article" date="2022" name="bioRxiv">
        <title>Genomics of Preaxostyla Flagellates Illuminates Evolutionary Transitions and the Path Towards Mitochondrial Loss.</title>
        <authorList>
            <person name="Novak L.V.F."/>
            <person name="Treitli S.C."/>
            <person name="Pyrih J."/>
            <person name="Halakuc P."/>
            <person name="Pipaliya S.V."/>
            <person name="Vacek V."/>
            <person name="Brzon O."/>
            <person name="Soukal P."/>
            <person name="Eme L."/>
            <person name="Dacks J.B."/>
            <person name="Karnkowska A."/>
            <person name="Elias M."/>
            <person name="Hampl V."/>
        </authorList>
    </citation>
    <scope>NUCLEOTIDE SEQUENCE [LARGE SCALE GENOMIC DNA]</scope>
    <source>
        <strain evidence="11">NAU3</strain>
        <tissue evidence="11">Gut</tissue>
    </source>
</reference>
<dbReference type="PANTHER" id="PTHR24346:SF82">
    <property type="entry name" value="KP78A-RELATED"/>
    <property type="match status" value="1"/>
</dbReference>
<dbReference type="PROSITE" id="PS50002">
    <property type="entry name" value="SH3"/>
    <property type="match status" value="2"/>
</dbReference>
<dbReference type="GO" id="GO:0004674">
    <property type="term" value="F:protein serine/threonine kinase activity"/>
    <property type="evidence" value="ECO:0007669"/>
    <property type="project" value="UniProtKB-EC"/>
</dbReference>
<dbReference type="EMBL" id="JARBJD010000059">
    <property type="protein sequence ID" value="KAK2956153.1"/>
    <property type="molecule type" value="Genomic_DNA"/>
</dbReference>
<keyword evidence="5 11" id="KW-0418">Kinase</keyword>
<keyword evidence="2" id="KW-0723">Serine/threonine-protein kinase</keyword>
<feature type="domain" description="Protein kinase" evidence="10">
    <location>
        <begin position="335"/>
        <end position="590"/>
    </location>
</feature>
<evidence type="ECO:0000256" key="4">
    <source>
        <dbReference type="ARBA" id="ARBA00022741"/>
    </source>
</evidence>
<evidence type="ECO:0000256" key="8">
    <source>
        <dbReference type="SAM" id="MobiDB-lite"/>
    </source>
</evidence>
<evidence type="ECO:0000256" key="2">
    <source>
        <dbReference type="ARBA" id="ARBA00022527"/>
    </source>
</evidence>
<proteinExistence type="predicted"/>
<feature type="domain" description="SH3" evidence="9">
    <location>
        <begin position="12"/>
        <end position="72"/>
    </location>
</feature>
<dbReference type="PROSITE" id="PS50011">
    <property type="entry name" value="PROTEIN_KINASE_DOM"/>
    <property type="match status" value="1"/>
</dbReference>
<evidence type="ECO:0000256" key="6">
    <source>
        <dbReference type="ARBA" id="ARBA00022840"/>
    </source>
</evidence>
<dbReference type="Gene3D" id="3.30.200.20">
    <property type="entry name" value="Phosphorylase Kinase, domain 1"/>
    <property type="match status" value="1"/>
</dbReference>
<dbReference type="SMART" id="SM00326">
    <property type="entry name" value="SH3"/>
    <property type="match status" value="2"/>
</dbReference>
<dbReference type="SMART" id="SM00220">
    <property type="entry name" value="S_TKc"/>
    <property type="match status" value="1"/>
</dbReference>
<dbReference type="Gene3D" id="2.30.30.40">
    <property type="entry name" value="SH3 Domains"/>
    <property type="match status" value="2"/>
</dbReference>
<dbReference type="InterPro" id="IPR036028">
    <property type="entry name" value="SH3-like_dom_sf"/>
</dbReference>
<keyword evidence="12" id="KW-1185">Reference proteome</keyword>
<feature type="region of interest" description="Disordered" evidence="8">
    <location>
        <begin position="134"/>
        <end position="176"/>
    </location>
</feature>
<dbReference type="Pfam" id="PF00069">
    <property type="entry name" value="Pkinase"/>
    <property type="match status" value="1"/>
</dbReference>
<evidence type="ECO:0000256" key="7">
    <source>
        <dbReference type="PROSITE-ProRule" id="PRU00192"/>
    </source>
</evidence>
<evidence type="ECO:0000313" key="11">
    <source>
        <dbReference type="EMBL" id="KAK2956153.1"/>
    </source>
</evidence>
<feature type="compositionally biased region" description="Polar residues" evidence="8">
    <location>
        <begin position="229"/>
        <end position="259"/>
    </location>
</feature>
<feature type="domain" description="SH3" evidence="9">
    <location>
        <begin position="79"/>
        <end position="139"/>
    </location>
</feature>
<dbReference type="Proteomes" id="UP001281761">
    <property type="component" value="Unassembled WGS sequence"/>
</dbReference>
<name>A0ABQ9XXF3_9EUKA</name>
<dbReference type="PANTHER" id="PTHR24346">
    <property type="entry name" value="MAP/MICROTUBULE AFFINITY-REGULATING KINASE"/>
    <property type="match status" value="1"/>
</dbReference>